<sequence length="149" mass="16581">MPSQARKEKAMKPSRFKVILTSVALGAGLLTPLAPAEAAVNDPGCRNNSVCVWDYRAFDNRGHHEVHGFRTPYVGNALNDRISSYRIGYSTTQYKYVRFYDHAYNPADSTGSGPSFYDRHNHGMVNLLGVNHPKGGNWEDKISSYDEAA</sequence>
<protein>
    <recommendedName>
        <fullName evidence="4">Peptidase inhibitor family I36</fullName>
    </recommendedName>
</protein>
<accession>A0A9D2ZSM4</accession>
<organism evidence="2 3">
    <name type="scientific">Candidatus Rothia avistercoris</name>
    <dbReference type="NCBI Taxonomy" id="2840479"/>
    <lineage>
        <taxon>Bacteria</taxon>
        <taxon>Bacillati</taxon>
        <taxon>Actinomycetota</taxon>
        <taxon>Actinomycetes</taxon>
        <taxon>Micrococcales</taxon>
        <taxon>Micrococcaceae</taxon>
        <taxon>Rothia</taxon>
    </lineage>
</organism>
<evidence type="ECO:0000313" key="3">
    <source>
        <dbReference type="Proteomes" id="UP000823908"/>
    </source>
</evidence>
<dbReference type="EMBL" id="DWUS01000070">
    <property type="protein sequence ID" value="HJD50766.1"/>
    <property type="molecule type" value="Genomic_DNA"/>
</dbReference>
<reference evidence="2" key="2">
    <citation type="submission" date="2021-04" db="EMBL/GenBank/DDBJ databases">
        <authorList>
            <person name="Gilroy R."/>
        </authorList>
    </citation>
    <scope>NUCLEOTIDE SEQUENCE</scope>
    <source>
        <strain evidence="2">ChiHjej10B9-4811</strain>
    </source>
</reference>
<comment type="caution">
    <text evidence="2">The sequence shown here is derived from an EMBL/GenBank/DDBJ whole genome shotgun (WGS) entry which is preliminary data.</text>
</comment>
<name>A0A9D2ZSM4_9MICC</name>
<evidence type="ECO:0000313" key="2">
    <source>
        <dbReference type="EMBL" id="HJD50766.1"/>
    </source>
</evidence>
<dbReference type="AlphaFoldDB" id="A0A9D2ZSM4"/>
<evidence type="ECO:0000256" key="1">
    <source>
        <dbReference type="SAM" id="SignalP"/>
    </source>
</evidence>
<dbReference type="Proteomes" id="UP000823908">
    <property type="component" value="Unassembled WGS sequence"/>
</dbReference>
<feature type="chain" id="PRO_5038494999" description="Peptidase inhibitor family I36" evidence="1">
    <location>
        <begin position="39"/>
        <end position="149"/>
    </location>
</feature>
<keyword evidence="1" id="KW-0732">Signal</keyword>
<feature type="signal peptide" evidence="1">
    <location>
        <begin position="1"/>
        <end position="38"/>
    </location>
</feature>
<reference evidence="2" key="1">
    <citation type="journal article" date="2021" name="PeerJ">
        <title>Extensive microbial diversity within the chicken gut microbiome revealed by metagenomics and culture.</title>
        <authorList>
            <person name="Gilroy R."/>
            <person name="Ravi A."/>
            <person name="Getino M."/>
            <person name="Pursley I."/>
            <person name="Horton D.L."/>
            <person name="Alikhan N.F."/>
            <person name="Baker D."/>
            <person name="Gharbi K."/>
            <person name="Hall N."/>
            <person name="Watson M."/>
            <person name="Adriaenssens E.M."/>
            <person name="Foster-Nyarko E."/>
            <person name="Jarju S."/>
            <person name="Secka A."/>
            <person name="Antonio M."/>
            <person name="Oren A."/>
            <person name="Chaudhuri R.R."/>
            <person name="La Ragione R."/>
            <person name="Hildebrand F."/>
            <person name="Pallen M.J."/>
        </authorList>
    </citation>
    <scope>NUCLEOTIDE SEQUENCE</scope>
    <source>
        <strain evidence="2">ChiHjej10B9-4811</strain>
    </source>
</reference>
<evidence type="ECO:0008006" key="4">
    <source>
        <dbReference type="Google" id="ProtNLM"/>
    </source>
</evidence>
<gene>
    <name evidence="2" type="ORF">H9908_02675</name>
</gene>
<proteinExistence type="predicted"/>